<organism evidence="1">
    <name type="scientific">Cucumis melo</name>
    <name type="common">Muskmelon</name>
    <dbReference type="NCBI Taxonomy" id="3656"/>
    <lineage>
        <taxon>Eukaryota</taxon>
        <taxon>Viridiplantae</taxon>
        <taxon>Streptophyta</taxon>
        <taxon>Embryophyta</taxon>
        <taxon>Tracheophyta</taxon>
        <taxon>Spermatophyta</taxon>
        <taxon>Magnoliopsida</taxon>
        <taxon>eudicotyledons</taxon>
        <taxon>Gunneridae</taxon>
        <taxon>Pentapetalae</taxon>
        <taxon>rosids</taxon>
        <taxon>fabids</taxon>
        <taxon>Cucurbitales</taxon>
        <taxon>Cucurbitaceae</taxon>
        <taxon>Benincaseae</taxon>
        <taxon>Cucumis</taxon>
    </lineage>
</organism>
<dbReference type="AlphaFoldDB" id="A0A9I9EJ61"/>
<name>A0A9I9EJ61_CUCME</name>
<accession>A0A9I9EJ61</accession>
<evidence type="ECO:0000313" key="1">
    <source>
        <dbReference type="EnsemblPlants" id="MELO3C034486.2.1"/>
    </source>
</evidence>
<proteinExistence type="predicted"/>
<dbReference type="EnsemblPlants" id="MELO3C034486.2.1">
    <property type="protein sequence ID" value="MELO3C034486.2.1"/>
    <property type="gene ID" value="MELO3C034486.2"/>
</dbReference>
<protein>
    <submittedName>
        <fullName evidence="1">Uncharacterized protein</fullName>
    </submittedName>
</protein>
<dbReference type="Gramene" id="MELO3C034486.2.1">
    <property type="protein sequence ID" value="MELO3C034486.2.1"/>
    <property type="gene ID" value="MELO3C034486.2"/>
</dbReference>
<reference evidence="1" key="1">
    <citation type="submission" date="2023-03" db="UniProtKB">
        <authorList>
            <consortium name="EnsemblPlants"/>
        </authorList>
    </citation>
    <scope>IDENTIFICATION</scope>
</reference>
<sequence>MKDILNEKLRSVEYIYTSVLSPTESLSSADHRRSAADGYPAAAVTPYRPSPPPLLLNSQFRGANHFGCPDGSFLPREYFQR</sequence>